<dbReference type="Pfam" id="PF00072">
    <property type="entry name" value="Response_reg"/>
    <property type="match status" value="1"/>
</dbReference>
<dbReference type="Gene3D" id="3.40.50.2300">
    <property type="match status" value="1"/>
</dbReference>
<dbReference type="SMART" id="SM00850">
    <property type="entry name" value="LytTR"/>
    <property type="match status" value="1"/>
</dbReference>
<reference evidence="7" key="1">
    <citation type="journal article" date="2019" name="Int. J. Syst. Evol. Microbiol.">
        <title>The Global Catalogue of Microorganisms (GCM) 10K type strain sequencing project: providing services to taxonomists for standard genome sequencing and annotation.</title>
        <authorList>
            <consortium name="The Broad Institute Genomics Platform"/>
            <consortium name="The Broad Institute Genome Sequencing Center for Infectious Disease"/>
            <person name="Wu L."/>
            <person name="Ma J."/>
        </authorList>
    </citation>
    <scope>NUCLEOTIDE SEQUENCE [LARGE SCALE GENOMIC DNA]</scope>
    <source>
        <strain evidence="7">JCM 17555</strain>
    </source>
</reference>
<evidence type="ECO:0000313" key="6">
    <source>
        <dbReference type="EMBL" id="GAA3960872.1"/>
    </source>
</evidence>
<evidence type="ECO:0000256" key="1">
    <source>
        <dbReference type="ARBA" id="ARBA00023012"/>
    </source>
</evidence>
<dbReference type="Proteomes" id="UP001501337">
    <property type="component" value="Unassembled WGS sequence"/>
</dbReference>
<dbReference type="PANTHER" id="PTHR48111:SF3">
    <property type="entry name" value="TRANSCRIPTIONAL REGULATORY PROTEIN BTSR"/>
    <property type="match status" value="1"/>
</dbReference>
<dbReference type="EMBL" id="BAABBO010000009">
    <property type="protein sequence ID" value="GAA3960872.1"/>
    <property type="molecule type" value="Genomic_DNA"/>
</dbReference>
<proteinExistence type="predicted"/>
<feature type="modified residue" description="4-aspartylphosphate" evidence="3">
    <location>
        <position position="54"/>
    </location>
</feature>
<feature type="domain" description="Response regulatory" evidence="4">
    <location>
        <begin position="4"/>
        <end position="117"/>
    </location>
</feature>
<keyword evidence="3" id="KW-0597">Phosphoprotein</keyword>
<accession>A0ABP7P9M7</accession>
<dbReference type="PROSITE" id="PS50110">
    <property type="entry name" value="RESPONSE_REGULATORY"/>
    <property type="match status" value="1"/>
</dbReference>
<keyword evidence="2" id="KW-0238">DNA-binding</keyword>
<organism evidence="6 7">
    <name type="scientific">Allohahella marinimesophila</name>
    <dbReference type="NCBI Taxonomy" id="1054972"/>
    <lineage>
        <taxon>Bacteria</taxon>
        <taxon>Pseudomonadati</taxon>
        <taxon>Pseudomonadota</taxon>
        <taxon>Gammaproteobacteria</taxon>
        <taxon>Oceanospirillales</taxon>
        <taxon>Hahellaceae</taxon>
        <taxon>Allohahella</taxon>
    </lineage>
</organism>
<dbReference type="RefSeq" id="WP_344805614.1">
    <property type="nucleotide sequence ID" value="NZ_BAABBO010000009.1"/>
</dbReference>
<evidence type="ECO:0000259" key="4">
    <source>
        <dbReference type="PROSITE" id="PS50110"/>
    </source>
</evidence>
<dbReference type="PROSITE" id="PS50930">
    <property type="entry name" value="HTH_LYTTR"/>
    <property type="match status" value="1"/>
</dbReference>
<feature type="domain" description="HTH LytTR-type" evidence="5">
    <location>
        <begin position="143"/>
        <end position="227"/>
    </location>
</feature>
<keyword evidence="1" id="KW-0902">Two-component regulatory system</keyword>
<evidence type="ECO:0000256" key="3">
    <source>
        <dbReference type="PROSITE-ProRule" id="PRU00169"/>
    </source>
</evidence>
<dbReference type="PANTHER" id="PTHR48111">
    <property type="entry name" value="REGULATOR OF RPOS"/>
    <property type="match status" value="1"/>
</dbReference>
<comment type="caution">
    <text evidence="6">The sequence shown here is derived from an EMBL/GenBank/DDBJ whole genome shotgun (WGS) entry which is preliminary data.</text>
</comment>
<gene>
    <name evidence="6" type="primary">algR</name>
    <name evidence="6" type="ORF">GCM10022278_18700</name>
</gene>
<dbReference type="InterPro" id="IPR039420">
    <property type="entry name" value="WalR-like"/>
</dbReference>
<dbReference type="InterPro" id="IPR007492">
    <property type="entry name" value="LytTR_DNA-bd_dom"/>
</dbReference>
<dbReference type="Pfam" id="PF04397">
    <property type="entry name" value="LytTR"/>
    <property type="match status" value="1"/>
</dbReference>
<evidence type="ECO:0000259" key="5">
    <source>
        <dbReference type="PROSITE" id="PS50930"/>
    </source>
</evidence>
<protein>
    <submittedName>
        <fullName evidence="6">Alginate biosynthesis regulator AlgR</fullName>
    </submittedName>
</protein>
<dbReference type="Gene3D" id="2.40.50.1020">
    <property type="entry name" value="LytTr DNA-binding domain"/>
    <property type="match status" value="1"/>
</dbReference>
<evidence type="ECO:0000256" key="2">
    <source>
        <dbReference type="ARBA" id="ARBA00023125"/>
    </source>
</evidence>
<sequence length="227" mass="25098">MSLKLLIADDEPLARKRIQRLLADTDYLVCAEAVNGEQVLMLAESLKPDIVLLDIRMPGMDGLTAARQLSRNTRPPAIIFTTAYDEYALAAIQASASAYLMKPIEKEDLLQALARSVVTNQAQFARLGSLQPTAPDEHGADFITVDSARGNHRIELADVLYARADSKYVSLRHLAGECVCDLSLRQLEERYSSHFIRIHRNTLINPAYLKALKSAIAATSSEFTETP</sequence>
<dbReference type="SUPFAM" id="SSF52172">
    <property type="entry name" value="CheY-like"/>
    <property type="match status" value="1"/>
</dbReference>
<keyword evidence="7" id="KW-1185">Reference proteome</keyword>
<dbReference type="InterPro" id="IPR001789">
    <property type="entry name" value="Sig_transdc_resp-reg_receiver"/>
</dbReference>
<name>A0ABP7P9M7_9GAMM</name>
<dbReference type="SMART" id="SM00448">
    <property type="entry name" value="REC"/>
    <property type="match status" value="1"/>
</dbReference>
<dbReference type="InterPro" id="IPR011006">
    <property type="entry name" value="CheY-like_superfamily"/>
</dbReference>
<evidence type="ECO:0000313" key="7">
    <source>
        <dbReference type="Proteomes" id="UP001501337"/>
    </source>
</evidence>